<evidence type="ECO:0000313" key="2">
    <source>
        <dbReference type="Proteomes" id="UP001267290"/>
    </source>
</evidence>
<dbReference type="EMBL" id="JAVDSB010000001">
    <property type="protein sequence ID" value="MDR6550416.1"/>
    <property type="molecule type" value="Genomic_DNA"/>
</dbReference>
<accession>A0ABU1NTN1</accession>
<evidence type="ECO:0000313" key="1">
    <source>
        <dbReference type="EMBL" id="MDR6550416.1"/>
    </source>
</evidence>
<sequence>MEWSPMATISIKNTLESYMMERLPLRAFSQKYLHFVPVVGFDDEYFYLADSLEHTINCNGTRYNRKILVHDFEALWKIWVLFEKILIS</sequence>
<dbReference type="Proteomes" id="UP001267290">
    <property type="component" value="Unassembled WGS sequence"/>
</dbReference>
<organism evidence="1 2">
    <name type="scientific">Paenibacillus qinlingensis</name>
    <dbReference type="NCBI Taxonomy" id="1837343"/>
    <lineage>
        <taxon>Bacteria</taxon>
        <taxon>Bacillati</taxon>
        <taxon>Bacillota</taxon>
        <taxon>Bacilli</taxon>
        <taxon>Bacillales</taxon>
        <taxon>Paenibacillaceae</taxon>
        <taxon>Paenibacillus</taxon>
    </lineage>
</organism>
<gene>
    <name evidence="1" type="ORF">J2736_001599</name>
</gene>
<proteinExistence type="predicted"/>
<protein>
    <submittedName>
        <fullName evidence="1">Uncharacterized protein YvpB</fullName>
    </submittedName>
</protein>
<name>A0ABU1NTN1_9BACL</name>
<reference evidence="1 2" key="1">
    <citation type="submission" date="2023-07" db="EMBL/GenBank/DDBJ databases">
        <title>Sorghum-associated microbial communities from plants grown in Nebraska, USA.</title>
        <authorList>
            <person name="Schachtman D."/>
        </authorList>
    </citation>
    <scope>NUCLEOTIDE SEQUENCE [LARGE SCALE GENOMIC DNA]</scope>
    <source>
        <strain evidence="1 2">CC258</strain>
    </source>
</reference>
<comment type="caution">
    <text evidence="1">The sequence shown here is derived from an EMBL/GenBank/DDBJ whole genome shotgun (WGS) entry which is preliminary data.</text>
</comment>
<keyword evidence="2" id="KW-1185">Reference proteome</keyword>